<dbReference type="GO" id="GO:0005829">
    <property type="term" value="C:cytosol"/>
    <property type="evidence" value="ECO:0007669"/>
    <property type="project" value="TreeGrafter"/>
</dbReference>
<evidence type="ECO:0000259" key="12">
    <source>
        <dbReference type="PROSITE" id="PS50926"/>
    </source>
</evidence>
<evidence type="ECO:0000313" key="16">
    <source>
        <dbReference type="Proteomes" id="UP000235589"/>
    </source>
</evidence>
<dbReference type="NCBIfam" id="TIGR00089">
    <property type="entry name" value="MiaB/RimO family radical SAM methylthiotransferase"/>
    <property type="match status" value="1"/>
</dbReference>
<dbReference type="InterPro" id="IPR020612">
    <property type="entry name" value="Methylthiotransferase_CS"/>
</dbReference>
<dbReference type="GO" id="GO:0035597">
    <property type="term" value="F:tRNA-2-methylthio-N(6)-dimethylallyladenosine(37) synthase activity"/>
    <property type="evidence" value="ECO:0007669"/>
    <property type="project" value="UniProtKB-EC"/>
</dbReference>
<dbReference type="RefSeq" id="WP_102366243.1">
    <property type="nucleotide sequence ID" value="NZ_CP020991.1"/>
</dbReference>
<dbReference type="SFLD" id="SFLDF00273">
    <property type="entry name" value="(dimethylallyl)adenosine_tRNA"/>
    <property type="match status" value="1"/>
</dbReference>
<evidence type="ECO:0000256" key="10">
    <source>
        <dbReference type="ARBA" id="ARBA00033765"/>
    </source>
</evidence>
<dbReference type="Pfam" id="PF04055">
    <property type="entry name" value="Radical_SAM"/>
    <property type="match status" value="1"/>
</dbReference>
<accession>A0A2K9P4E2</accession>
<feature type="domain" description="MTTase N-terminal" evidence="13">
    <location>
        <begin position="41"/>
        <end position="159"/>
    </location>
</feature>
<feature type="binding site" evidence="11">
    <location>
        <position position="86"/>
    </location>
    <ligand>
        <name>[4Fe-4S] cluster</name>
        <dbReference type="ChEBI" id="CHEBI:49883"/>
        <label>1</label>
    </ligand>
</feature>
<comment type="cofactor">
    <cofactor evidence="11">
        <name>[4Fe-4S] cluster</name>
        <dbReference type="ChEBI" id="CHEBI:49883"/>
    </cofactor>
    <text evidence="11">Binds 2 [4Fe-4S] clusters. One cluster is coordinated with 3 cysteines and an exchangeable S-adenosyl-L-methionine.</text>
</comment>
<evidence type="ECO:0000256" key="8">
    <source>
        <dbReference type="ARBA" id="ARBA00023004"/>
    </source>
</evidence>
<dbReference type="PROSITE" id="PS01278">
    <property type="entry name" value="MTTASE_RADICAL"/>
    <property type="match status" value="1"/>
</dbReference>
<dbReference type="NCBIfam" id="TIGR01574">
    <property type="entry name" value="miaB-methiolase"/>
    <property type="match status" value="1"/>
</dbReference>
<dbReference type="PANTHER" id="PTHR43020">
    <property type="entry name" value="CDK5 REGULATORY SUBUNIT-ASSOCIATED PROTEIN 1"/>
    <property type="match status" value="1"/>
</dbReference>
<feature type="domain" description="Radical SAM core" evidence="14">
    <location>
        <begin position="181"/>
        <end position="411"/>
    </location>
</feature>
<dbReference type="InterPro" id="IPR038135">
    <property type="entry name" value="Methylthiotransferase_N_sf"/>
</dbReference>
<evidence type="ECO:0000259" key="13">
    <source>
        <dbReference type="PROSITE" id="PS51449"/>
    </source>
</evidence>
<dbReference type="CDD" id="cd01335">
    <property type="entry name" value="Radical_SAM"/>
    <property type="match status" value="1"/>
</dbReference>
<evidence type="ECO:0000256" key="1">
    <source>
        <dbReference type="ARBA" id="ARBA00003234"/>
    </source>
</evidence>
<dbReference type="PROSITE" id="PS51449">
    <property type="entry name" value="MTTASE_N"/>
    <property type="match status" value="1"/>
</dbReference>
<evidence type="ECO:0000256" key="6">
    <source>
        <dbReference type="ARBA" id="ARBA00022694"/>
    </source>
</evidence>
<feature type="binding site" evidence="11">
    <location>
        <position position="199"/>
    </location>
    <ligand>
        <name>[4Fe-4S] cluster</name>
        <dbReference type="ChEBI" id="CHEBI:49883"/>
        <label>2</label>
        <note>4Fe-4S-S-AdoMet</note>
    </ligand>
</feature>
<comment type="subunit">
    <text evidence="11">Monomer.</text>
</comment>
<dbReference type="SUPFAM" id="SSF102114">
    <property type="entry name" value="Radical SAM enzymes"/>
    <property type="match status" value="1"/>
</dbReference>
<keyword evidence="6 11" id="KW-0819">tRNA processing</keyword>
<keyword evidence="3 11" id="KW-0963">Cytoplasm</keyword>
<keyword evidence="7 11" id="KW-0479">Metal-binding</keyword>
<dbReference type="GO" id="GO:0051539">
    <property type="term" value="F:4 iron, 4 sulfur cluster binding"/>
    <property type="evidence" value="ECO:0007669"/>
    <property type="project" value="UniProtKB-UniRule"/>
</dbReference>
<evidence type="ECO:0000259" key="14">
    <source>
        <dbReference type="PROSITE" id="PS51918"/>
    </source>
</evidence>
<evidence type="ECO:0000256" key="4">
    <source>
        <dbReference type="ARBA" id="ARBA00022679"/>
    </source>
</evidence>
<feature type="binding site" evidence="11">
    <location>
        <position position="195"/>
    </location>
    <ligand>
        <name>[4Fe-4S] cluster</name>
        <dbReference type="ChEBI" id="CHEBI:49883"/>
        <label>2</label>
        <note>4Fe-4S-S-AdoMet</note>
    </ligand>
</feature>
<dbReference type="EC" id="2.8.4.3" evidence="10 11"/>
<feature type="binding site" evidence="11">
    <location>
        <position position="202"/>
    </location>
    <ligand>
        <name>[4Fe-4S] cluster</name>
        <dbReference type="ChEBI" id="CHEBI:49883"/>
        <label>2</label>
        <note>4Fe-4S-S-AdoMet</note>
    </ligand>
</feature>
<keyword evidence="16" id="KW-1185">Reference proteome</keyword>
<organism evidence="15 16">
    <name type="scientific">Monoglobus pectinilyticus</name>
    <dbReference type="NCBI Taxonomy" id="1981510"/>
    <lineage>
        <taxon>Bacteria</taxon>
        <taxon>Bacillati</taxon>
        <taxon>Bacillota</taxon>
        <taxon>Clostridia</taxon>
        <taxon>Monoglobales</taxon>
        <taxon>Monoglobaceae</taxon>
        <taxon>Monoglobus</taxon>
    </lineage>
</organism>
<feature type="domain" description="TRAM" evidence="12">
    <location>
        <begin position="414"/>
        <end position="484"/>
    </location>
</feature>
<dbReference type="InterPro" id="IPR007197">
    <property type="entry name" value="rSAM"/>
</dbReference>
<dbReference type="Gene3D" id="3.80.30.20">
    <property type="entry name" value="tm_1862 like domain"/>
    <property type="match status" value="1"/>
</dbReference>
<comment type="catalytic activity">
    <reaction evidence="11">
        <text>N(6)-dimethylallyladenosine(37) in tRNA + (sulfur carrier)-SH + AH2 + 2 S-adenosyl-L-methionine = 2-methylsulfanyl-N(6)-dimethylallyladenosine(37) in tRNA + (sulfur carrier)-H + 5'-deoxyadenosine + L-methionine + A + S-adenosyl-L-homocysteine + 2 H(+)</text>
        <dbReference type="Rhea" id="RHEA:37067"/>
        <dbReference type="Rhea" id="RHEA-COMP:10375"/>
        <dbReference type="Rhea" id="RHEA-COMP:10376"/>
        <dbReference type="Rhea" id="RHEA-COMP:14737"/>
        <dbReference type="Rhea" id="RHEA-COMP:14739"/>
        <dbReference type="ChEBI" id="CHEBI:13193"/>
        <dbReference type="ChEBI" id="CHEBI:15378"/>
        <dbReference type="ChEBI" id="CHEBI:17319"/>
        <dbReference type="ChEBI" id="CHEBI:17499"/>
        <dbReference type="ChEBI" id="CHEBI:29917"/>
        <dbReference type="ChEBI" id="CHEBI:57844"/>
        <dbReference type="ChEBI" id="CHEBI:57856"/>
        <dbReference type="ChEBI" id="CHEBI:59789"/>
        <dbReference type="ChEBI" id="CHEBI:64428"/>
        <dbReference type="ChEBI" id="CHEBI:74415"/>
        <dbReference type="ChEBI" id="CHEBI:74417"/>
        <dbReference type="EC" id="2.8.4.3"/>
    </reaction>
</comment>
<evidence type="ECO:0000256" key="3">
    <source>
        <dbReference type="ARBA" id="ARBA00022490"/>
    </source>
</evidence>
<feature type="binding site" evidence="11">
    <location>
        <position position="120"/>
    </location>
    <ligand>
        <name>[4Fe-4S] cluster</name>
        <dbReference type="ChEBI" id="CHEBI:49883"/>
        <label>1</label>
    </ligand>
</feature>
<name>A0A2K9P4E2_9FIRM</name>
<feature type="binding site" evidence="11">
    <location>
        <position position="50"/>
    </location>
    <ligand>
        <name>[4Fe-4S] cluster</name>
        <dbReference type="ChEBI" id="CHEBI:49883"/>
        <label>1</label>
    </ligand>
</feature>
<dbReference type="PROSITE" id="PS50926">
    <property type="entry name" value="TRAM"/>
    <property type="match status" value="1"/>
</dbReference>
<reference evidence="15 16" key="1">
    <citation type="submission" date="2017-04" db="EMBL/GenBank/DDBJ databases">
        <title>Monoglobus pectinilyticus 14 draft genome.</title>
        <authorList>
            <person name="Kim C."/>
            <person name="Rosendale D.I."/>
            <person name="Kelly W.J."/>
            <person name="Tannock G.W."/>
            <person name="Patchett M.L."/>
            <person name="Jordens J.Z."/>
        </authorList>
    </citation>
    <scope>NUCLEOTIDE SEQUENCE [LARGE SCALE GENOMIC DNA]</scope>
    <source>
        <strain evidence="15 16">14</strain>
    </source>
</reference>
<dbReference type="GO" id="GO:0046872">
    <property type="term" value="F:metal ion binding"/>
    <property type="evidence" value="ECO:0007669"/>
    <property type="project" value="UniProtKB-KW"/>
</dbReference>
<dbReference type="Proteomes" id="UP000235589">
    <property type="component" value="Chromosome"/>
</dbReference>
<dbReference type="SFLD" id="SFLDG01082">
    <property type="entry name" value="B12-binding_domain_containing"/>
    <property type="match status" value="1"/>
</dbReference>
<dbReference type="InterPro" id="IPR023404">
    <property type="entry name" value="rSAM_horseshoe"/>
</dbReference>
<dbReference type="FunFam" id="3.80.30.20:FF:000001">
    <property type="entry name" value="tRNA-2-methylthio-N(6)-dimethylallyladenosine synthase 2"/>
    <property type="match status" value="1"/>
</dbReference>
<sequence>MTDKTINKAGSVRRVTEAEMAEQRDYISRIRAILAQRNDKPKAFVETYGCQQNSSDSEKIKGMLSDMGYEITDEIDGADLVLYNTCAVRENAELRVFGNLGALKHKKRRNPDMIIGVCGCMMQQEHIANTIKTKYKHVDMVFGTHALYRFPQILDEALKHTRVFDIENEDGAIFEEISVKRDAPPLAKVPIMYGCNNFCSYCVVPYVRGRERSRSAEDILAECRRVADEGYKEIMLLGQNVNSYGNDLPSGTSFSELLKLVCRTEGIERIRFMTSHPKDLSDDLIEVMASEPKICNQLHLPIQSGSNKVLKEMNRGYTREQYMERLKKVRRAIPDIVLTTDIIVGFPTETNEDFNETLSVLKEVEYDMIFSFIYSKRVGTPAAKMPDVLTDEEKHRNFDEMLKVQNEISKRKNETYAGTVQKVLVEGLSKTNDKTLTGRTEGGKVVNFSCSDNNDLSLSDYVGKIVDVKITSVQTWSLFGETEN</sequence>
<dbReference type="FunFam" id="3.40.50.12160:FF:000006">
    <property type="entry name" value="tRNA-2-methylthio-N(6)-dimethylallyladenosine synthase"/>
    <property type="match status" value="1"/>
</dbReference>
<dbReference type="AlphaFoldDB" id="A0A2K9P4E2"/>
<gene>
    <name evidence="11" type="primary">miaB</name>
    <name evidence="15" type="ORF">B9O19_01954</name>
</gene>
<dbReference type="InterPro" id="IPR013848">
    <property type="entry name" value="Methylthiotransferase_N"/>
</dbReference>
<dbReference type="HAMAP" id="MF_01864">
    <property type="entry name" value="tRNA_metthiotr_MiaB"/>
    <property type="match status" value="1"/>
</dbReference>
<dbReference type="SFLD" id="SFLDS00029">
    <property type="entry name" value="Radical_SAM"/>
    <property type="match status" value="1"/>
</dbReference>
<keyword evidence="4 11" id="KW-0808">Transferase</keyword>
<dbReference type="PANTHER" id="PTHR43020:SF2">
    <property type="entry name" value="MITOCHONDRIAL TRNA METHYLTHIOTRANSFERASE CDK5RAP1"/>
    <property type="match status" value="1"/>
</dbReference>
<keyword evidence="8 11" id="KW-0408">Iron</keyword>
<dbReference type="InterPro" id="IPR058240">
    <property type="entry name" value="rSAM_sf"/>
</dbReference>
<dbReference type="GeneID" id="98063332"/>
<evidence type="ECO:0000256" key="11">
    <source>
        <dbReference type="HAMAP-Rule" id="MF_01864"/>
    </source>
</evidence>
<dbReference type="SMART" id="SM00729">
    <property type="entry name" value="Elp3"/>
    <property type="match status" value="1"/>
</dbReference>
<evidence type="ECO:0000256" key="5">
    <source>
        <dbReference type="ARBA" id="ARBA00022691"/>
    </source>
</evidence>
<dbReference type="SFLD" id="SFLDG01061">
    <property type="entry name" value="methylthiotransferase"/>
    <property type="match status" value="1"/>
</dbReference>
<evidence type="ECO:0000256" key="9">
    <source>
        <dbReference type="ARBA" id="ARBA00023014"/>
    </source>
</evidence>
<dbReference type="InterPro" id="IPR006638">
    <property type="entry name" value="Elp3/MiaA/NifB-like_rSAM"/>
</dbReference>
<dbReference type="PROSITE" id="PS51918">
    <property type="entry name" value="RADICAL_SAM"/>
    <property type="match status" value="1"/>
</dbReference>
<comment type="similarity">
    <text evidence="11">Belongs to the methylthiotransferase family. MiaB subfamily.</text>
</comment>
<dbReference type="Pfam" id="PF00919">
    <property type="entry name" value="UPF0004"/>
    <property type="match status" value="1"/>
</dbReference>
<dbReference type="Gene3D" id="3.40.50.12160">
    <property type="entry name" value="Methylthiotransferase, N-terminal domain"/>
    <property type="match status" value="1"/>
</dbReference>
<protein>
    <recommendedName>
        <fullName evidence="10 11">tRNA-2-methylthio-N(6)-dimethylallyladenosine synthase</fullName>
        <ecNumber evidence="10 11">2.8.4.3</ecNumber>
    </recommendedName>
    <alternativeName>
        <fullName evidence="11">(Dimethylallyl)adenosine tRNA methylthiotransferase MiaB</fullName>
    </alternativeName>
    <alternativeName>
        <fullName evidence="11">tRNA-i(6)A37 methylthiotransferase</fullName>
    </alternativeName>
</protein>
<keyword evidence="2 11" id="KW-0004">4Fe-4S</keyword>
<dbReference type="EMBL" id="CP020991">
    <property type="protein sequence ID" value="AUO20101.1"/>
    <property type="molecule type" value="Genomic_DNA"/>
</dbReference>
<comment type="subcellular location">
    <subcellularLocation>
        <location evidence="11">Cytoplasm</location>
    </subcellularLocation>
</comment>
<keyword evidence="5 11" id="KW-0949">S-adenosyl-L-methionine</keyword>
<dbReference type="InterPro" id="IPR005839">
    <property type="entry name" value="Methylthiotransferase"/>
</dbReference>
<dbReference type="InterPro" id="IPR002792">
    <property type="entry name" value="TRAM_dom"/>
</dbReference>
<evidence type="ECO:0000256" key="7">
    <source>
        <dbReference type="ARBA" id="ARBA00022723"/>
    </source>
</evidence>
<comment type="function">
    <text evidence="1 11">Catalyzes the methylthiolation of N6-(dimethylallyl)adenosine (i(6)A), leading to the formation of 2-methylthio-N6-(dimethylallyl)adenosine (ms(2)i(6)A) at position 37 in tRNAs that read codons beginning with uridine.</text>
</comment>
<dbReference type="OrthoDB" id="9805215at2"/>
<evidence type="ECO:0000313" key="15">
    <source>
        <dbReference type="EMBL" id="AUO20101.1"/>
    </source>
</evidence>
<dbReference type="KEGG" id="mpec:B9O19_01954"/>
<dbReference type="InterPro" id="IPR006463">
    <property type="entry name" value="MiaB_methiolase"/>
</dbReference>
<evidence type="ECO:0000256" key="2">
    <source>
        <dbReference type="ARBA" id="ARBA00022485"/>
    </source>
</evidence>
<dbReference type="Pfam" id="PF01938">
    <property type="entry name" value="TRAM"/>
    <property type="match status" value="1"/>
</dbReference>
<proteinExistence type="inferred from homology"/>
<keyword evidence="9 11" id="KW-0411">Iron-sulfur</keyword>